<dbReference type="PANTHER" id="PTHR45228:SF5">
    <property type="entry name" value="CYCLIC DI-GMP PHOSPHODIESTERASE VC_1348-RELATED"/>
    <property type="match status" value="1"/>
</dbReference>
<dbReference type="InterPro" id="IPR052020">
    <property type="entry name" value="Cyclic_di-GMP/3'3'-cGAMP_PDE"/>
</dbReference>
<reference evidence="4 7" key="2">
    <citation type="submission" date="2019-02" db="EMBL/GenBank/DDBJ databases">
        <title>Complete genome sequence of Desulfobacter hydrogenophilus AcRS1.</title>
        <authorList>
            <person name="Marietou A."/>
            <person name="Lund M.B."/>
            <person name="Marshall I.P.G."/>
            <person name="Schreiber L."/>
            <person name="Jorgensen B."/>
        </authorList>
    </citation>
    <scope>NUCLEOTIDE SEQUENCE [LARGE SCALE GENOMIC DNA]</scope>
    <source>
        <strain evidence="4 7">AcRS1</strain>
    </source>
</reference>
<evidence type="ECO:0000313" key="4">
    <source>
        <dbReference type="EMBL" id="QBH15686.1"/>
    </source>
</evidence>
<dbReference type="Proteomes" id="UP000293902">
    <property type="component" value="Chromosome"/>
</dbReference>
<dbReference type="SUPFAM" id="SSF158472">
    <property type="entry name" value="HAMP domain-like"/>
    <property type="match status" value="1"/>
</dbReference>
<feature type="transmembrane region" description="Helical" evidence="1">
    <location>
        <begin position="77"/>
        <end position="97"/>
    </location>
</feature>
<dbReference type="CDD" id="cd00077">
    <property type="entry name" value="HDc"/>
    <property type="match status" value="1"/>
</dbReference>
<evidence type="ECO:0000259" key="3">
    <source>
        <dbReference type="PROSITE" id="PS51832"/>
    </source>
</evidence>
<dbReference type="SUPFAM" id="SSF109604">
    <property type="entry name" value="HD-domain/PDEase-like"/>
    <property type="match status" value="1"/>
</dbReference>
<dbReference type="AlphaFoldDB" id="A0A328FC04"/>
<dbReference type="SMART" id="SM00471">
    <property type="entry name" value="HDc"/>
    <property type="match status" value="1"/>
</dbReference>
<feature type="domain" description="HD-GYP" evidence="3">
    <location>
        <begin position="272"/>
        <end position="482"/>
    </location>
</feature>
<organism evidence="5 6">
    <name type="scientific">Desulfobacter hydrogenophilus</name>
    <dbReference type="NCBI Taxonomy" id="2291"/>
    <lineage>
        <taxon>Bacteria</taxon>
        <taxon>Pseudomonadati</taxon>
        <taxon>Thermodesulfobacteriota</taxon>
        <taxon>Desulfobacteria</taxon>
        <taxon>Desulfobacterales</taxon>
        <taxon>Desulfobacteraceae</taxon>
        <taxon>Desulfobacter</taxon>
    </lineage>
</organism>
<evidence type="ECO:0000313" key="6">
    <source>
        <dbReference type="Proteomes" id="UP000248798"/>
    </source>
</evidence>
<dbReference type="EMBL" id="CP036313">
    <property type="protein sequence ID" value="QBH15686.1"/>
    <property type="molecule type" value="Genomic_DNA"/>
</dbReference>
<dbReference type="InterPro" id="IPR003660">
    <property type="entry name" value="HAMP_dom"/>
</dbReference>
<dbReference type="InterPro" id="IPR037522">
    <property type="entry name" value="HD_GYP_dom"/>
</dbReference>
<keyword evidence="1" id="KW-0812">Transmembrane</keyword>
<feature type="domain" description="HAMP" evidence="2">
    <location>
        <begin position="228"/>
        <end position="270"/>
    </location>
</feature>
<dbReference type="GO" id="GO:0007165">
    <property type="term" value="P:signal transduction"/>
    <property type="evidence" value="ECO:0007669"/>
    <property type="project" value="InterPro"/>
</dbReference>
<dbReference type="PANTHER" id="PTHR45228">
    <property type="entry name" value="CYCLIC DI-GMP PHOSPHODIESTERASE TM_0186-RELATED"/>
    <property type="match status" value="1"/>
</dbReference>
<dbReference type="GO" id="GO:0016020">
    <property type="term" value="C:membrane"/>
    <property type="evidence" value="ECO:0007669"/>
    <property type="project" value="InterPro"/>
</dbReference>
<dbReference type="Pfam" id="PF20970">
    <property type="entry name" value="MASE10"/>
    <property type="match status" value="1"/>
</dbReference>
<gene>
    <name evidence="5" type="ORF">DO021_18105</name>
    <name evidence="4" type="ORF">EYB58_21680</name>
</gene>
<evidence type="ECO:0000259" key="2">
    <source>
        <dbReference type="PROSITE" id="PS50885"/>
    </source>
</evidence>
<keyword evidence="7" id="KW-1185">Reference proteome</keyword>
<dbReference type="PROSITE" id="PS50885">
    <property type="entry name" value="HAMP"/>
    <property type="match status" value="1"/>
</dbReference>
<evidence type="ECO:0000313" key="5">
    <source>
        <dbReference type="EMBL" id="RAM00645.1"/>
    </source>
</evidence>
<proteinExistence type="predicted"/>
<accession>A0A328FC04</accession>
<dbReference type="Pfam" id="PF13487">
    <property type="entry name" value="HD_5"/>
    <property type="match status" value="1"/>
</dbReference>
<evidence type="ECO:0000313" key="7">
    <source>
        <dbReference type="Proteomes" id="UP000293902"/>
    </source>
</evidence>
<keyword evidence="1" id="KW-0472">Membrane</keyword>
<feature type="transmembrane region" description="Helical" evidence="1">
    <location>
        <begin position="152"/>
        <end position="172"/>
    </location>
</feature>
<dbReference type="Proteomes" id="UP000248798">
    <property type="component" value="Unassembled WGS sequence"/>
</dbReference>
<dbReference type="InterPro" id="IPR003607">
    <property type="entry name" value="HD/PDEase_dom"/>
</dbReference>
<keyword evidence="1" id="KW-1133">Transmembrane helix</keyword>
<feature type="transmembrane region" description="Helical" evidence="1">
    <location>
        <begin position="103"/>
        <end position="122"/>
    </location>
</feature>
<evidence type="ECO:0000256" key="1">
    <source>
        <dbReference type="SAM" id="Phobius"/>
    </source>
</evidence>
<dbReference type="CDD" id="cd06225">
    <property type="entry name" value="HAMP"/>
    <property type="match status" value="1"/>
</dbReference>
<sequence length="497" mass="56357">MKTMARRTIHYIVAFVILGIYGGQVCPFLESLTILQLLAPIFVTMALFYLLQVMVFNKAIEKTLLKKQSIRVFQFDLGSFFLSGIIIMLFNTVYYSFPLGSGLKIVFALFLMGFFAAIDLSLEKEWVLNRRLEASGDWIEPDLQFFSHPKKLVLFSSACMLLAAGIMFLVINKDLEWMAKIGNEIPVADAQRYIMTEVGFVVGVILLYMFTVIYAYSRNFRNFLDKETVVLQEATGGNFAVHVPISSNDEFGVMAKHTNLMVEGLKHSTEELAKTRDVTILSLASLAETRDNETGSHILRTQRYVKALAKHLQGHPDFRSKLNDDTVDLLYKSAPLHDIGKVGIPDNILLKPGKLTDEEFQIMKSHTTLGGETLRITEERLGSSSFLNLATEIALTHHERWDGTGYPKGIAGDKTPISGRLMAVADVYDALINKRVYKEAFSHDKAKEIILEWREKNFDPRVVDAFIEIEKQFIEIAAQFQDNVPAIDFKIRRTYHE</sequence>
<dbReference type="InterPro" id="IPR048440">
    <property type="entry name" value="MASE10"/>
</dbReference>
<dbReference type="PROSITE" id="PS51832">
    <property type="entry name" value="HD_GYP"/>
    <property type="match status" value="1"/>
</dbReference>
<dbReference type="Gene3D" id="1.10.3210.10">
    <property type="entry name" value="Hypothetical protein af1432"/>
    <property type="match status" value="1"/>
</dbReference>
<dbReference type="OrthoDB" id="9764337at2"/>
<feature type="transmembrane region" description="Helical" evidence="1">
    <location>
        <begin position="32"/>
        <end position="56"/>
    </location>
</feature>
<feature type="transmembrane region" description="Helical" evidence="1">
    <location>
        <begin position="192"/>
        <end position="216"/>
    </location>
</feature>
<name>A0A328FC04_9BACT</name>
<protein>
    <submittedName>
        <fullName evidence="4">HD domain-containing protein</fullName>
    </submittedName>
</protein>
<reference evidence="5 6" key="1">
    <citation type="submission" date="2018-06" db="EMBL/GenBank/DDBJ databases">
        <title>Complete Genome Sequence of Desulfobacter hydrogenophilus (DSM3380).</title>
        <authorList>
            <person name="Marietou A."/>
            <person name="Schreiber L."/>
            <person name="Marshall I."/>
            <person name="Jorgensen B."/>
        </authorList>
    </citation>
    <scope>NUCLEOTIDE SEQUENCE [LARGE SCALE GENOMIC DNA]</scope>
    <source>
        <strain evidence="5 6">DSM 3380</strain>
    </source>
</reference>
<dbReference type="Gene3D" id="6.10.340.10">
    <property type="match status" value="1"/>
</dbReference>
<dbReference type="EMBL" id="QLNI01000042">
    <property type="protein sequence ID" value="RAM00645.1"/>
    <property type="molecule type" value="Genomic_DNA"/>
</dbReference>